<evidence type="ECO:0000256" key="1">
    <source>
        <dbReference type="SAM" id="MobiDB-lite"/>
    </source>
</evidence>
<dbReference type="Pfam" id="PF25907">
    <property type="entry name" value="DUF7962"/>
    <property type="match status" value="1"/>
</dbReference>
<dbReference type="SUPFAM" id="SSF52833">
    <property type="entry name" value="Thioredoxin-like"/>
    <property type="match status" value="1"/>
</dbReference>
<reference evidence="3 4" key="1">
    <citation type="submission" date="2016-07" db="EMBL/GenBank/DDBJ databases">
        <title>Pervasive Adenine N6-methylation of Active Genes in Fungi.</title>
        <authorList>
            <consortium name="DOE Joint Genome Institute"/>
            <person name="Mondo S.J."/>
            <person name="Dannebaum R.O."/>
            <person name="Kuo R.C."/>
            <person name="Labutti K."/>
            <person name="Haridas S."/>
            <person name="Kuo A."/>
            <person name="Salamov A."/>
            <person name="Ahrendt S.R."/>
            <person name="Lipzen A."/>
            <person name="Sullivan W."/>
            <person name="Andreopoulos W.B."/>
            <person name="Clum A."/>
            <person name="Lindquist E."/>
            <person name="Daum C."/>
            <person name="Ramamoorthy G.K."/>
            <person name="Gryganskyi A."/>
            <person name="Culley D."/>
            <person name="Magnuson J.K."/>
            <person name="James T.Y."/>
            <person name="O'Malley M.A."/>
            <person name="Stajich J.E."/>
            <person name="Spatafora J.W."/>
            <person name="Visel A."/>
            <person name="Grigoriev I.V."/>
        </authorList>
    </citation>
    <scope>NUCLEOTIDE SEQUENCE [LARGE SCALE GENOMIC DNA]</scope>
    <source>
        <strain evidence="3 4">CBS 115471</strain>
    </source>
</reference>
<dbReference type="OrthoDB" id="202840at2759"/>
<dbReference type="GO" id="GO:0006749">
    <property type="term" value="P:glutathione metabolic process"/>
    <property type="evidence" value="ECO:0007669"/>
    <property type="project" value="TreeGrafter"/>
</dbReference>
<sequence length="539" mass="61516">MPASTKPILFHYPPSIFSHRVLWYLWLRGIPYDECIQPAYMPRPDLADIEVRYRRIPIMAIGSDVYCDSQLIIRKLEAQFPKSTLTPPSAADLGVQKLLQNWTIYGGVFSQSVRLIPYWTPDGLLSDEKFLDDRQKLMGGGRMTAELMEQSRPEGLVHMRQAFDMVENSLLADSRKWILGTENPTVADIDGVWPFEWLIVGMPGALSEAYISEKSFPKTFTWVHRFMKTVEAAKDSAPKPDRLNGEAAKERATSASGTPMPTAIIKDDPLKLREGDEVQVYALDYGASHKDRGSLVGLSINEVVIRNSEGLHLHFPRWNFRVEKCLFALPHPDSQKMRLISHYASRYTRKVFMLALELGLEKSITLQKVVISYLVPEDVPDGIFDSRIICEYLEYLATVSMQKDARYWQMRTLHATADGIMDEAVLIVYELRIREERGLRFDEWITGQKLKITRALDRFEHAAQTKLLVARPTSGLASADDVAVACVVGTADQMSILWRDARPALVAWYRNWEERRSFQLLLVTKEWKTGSEAELESKI</sequence>
<dbReference type="Proteomes" id="UP000193144">
    <property type="component" value="Unassembled WGS sequence"/>
</dbReference>
<dbReference type="CDD" id="cd00570">
    <property type="entry name" value="GST_N_family"/>
    <property type="match status" value="1"/>
</dbReference>
<gene>
    <name evidence="3" type="ORF">BCR34DRAFT_629917</name>
</gene>
<dbReference type="InterPro" id="IPR036249">
    <property type="entry name" value="Thioredoxin-like_sf"/>
</dbReference>
<dbReference type="PROSITE" id="PS50404">
    <property type="entry name" value="GST_NTER"/>
    <property type="match status" value="1"/>
</dbReference>
<dbReference type="PANTHER" id="PTHR42673">
    <property type="entry name" value="MALEYLACETOACETATE ISOMERASE"/>
    <property type="match status" value="1"/>
</dbReference>
<dbReference type="GO" id="GO:0016034">
    <property type="term" value="F:maleylacetoacetate isomerase activity"/>
    <property type="evidence" value="ECO:0007669"/>
    <property type="project" value="TreeGrafter"/>
</dbReference>
<dbReference type="GO" id="GO:0004364">
    <property type="term" value="F:glutathione transferase activity"/>
    <property type="evidence" value="ECO:0007669"/>
    <property type="project" value="TreeGrafter"/>
</dbReference>
<organism evidence="3 4">
    <name type="scientific">Clohesyomyces aquaticus</name>
    <dbReference type="NCBI Taxonomy" id="1231657"/>
    <lineage>
        <taxon>Eukaryota</taxon>
        <taxon>Fungi</taxon>
        <taxon>Dikarya</taxon>
        <taxon>Ascomycota</taxon>
        <taxon>Pezizomycotina</taxon>
        <taxon>Dothideomycetes</taxon>
        <taxon>Pleosporomycetidae</taxon>
        <taxon>Pleosporales</taxon>
        <taxon>Lindgomycetaceae</taxon>
        <taxon>Clohesyomyces</taxon>
    </lineage>
</organism>
<dbReference type="EMBL" id="MCFA01000001">
    <property type="protein sequence ID" value="ORY19794.1"/>
    <property type="molecule type" value="Genomic_DNA"/>
</dbReference>
<dbReference type="Gene3D" id="1.20.1050.10">
    <property type="match status" value="1"/>
</dbReference>
<dbReference type="AlphaFoldDB" id="A0A1Y2ABC6"/>
<dbReference type="InterPro" id="IPR058268">
    <property type="entry name" value="DUF7962"/>
</dbReference>
<feature type="domain" description="GST N-terminal" evidence="2">
    <location>
        <begin position="5"/>
        <end position="84"/>
    </location>
</feature>
<feature type="region of interest" description="Disordered" evidence="1">
    <location>
        <begin position="234"/>
        <end position="260"/>
    </location>
</feature>
<dbReference type="Pfam" id="PF13417">
    <property type="entry name" value="GST_N_3"/>
    <property type="match status" value="1"/>
</dbReference>
<name>A0A1Y2ABC6_9PLEO</name>
<dbReference type="STRING" id="1231657.A0A1Y2ABC6"/>
<accession>A0A1Y2ABC6</accession>
<dbReference type="PANTHER" id="PTHR42673:SF4">
    <property type="entry name" value="MALEYLACETOACETATE ISOMERASE"/>
    <property type="match status" value="1"/>
</dbReference>
<dbReference type="InterPro" id="IPR036282">
    <property type="entry name" value="Glutathione-S-Trfase_C_sf"/>
</dbReference>
<proteinExistence type="predicted"/>
<dbReference type="Gene3D" id="3.40.30.10">
    <property type="entry name" value="Glutaredoxin"/>
    <property type="match status" value="1"/>
</dbReference>
<dbReference type="SUPFAM" id="SSF47616">
    <property type="entry name" value="GST C-terminal domain-like"/>
    <property type="match status" value="2"/>
</dbReference>
<keyword evidence="4" id="KW-1185">Reference proteome</keyword>
<dbReference type="CDD" id="cd03205">
    <property type="entry name" value="GST_C_6"/>
    <property type="match status" value="1"/>
</dbReference>
<feature type="compositionally biased region" description="Basic and acidic residues" evidence="1">
    <location>
        <begin position="234"/>
        <end position="252"/>
    </location>
</feature>
<evidence type="ECO:0000259" key="2">
    <source>
        <dbReference type="PROSITE" id="PS50404"/>
    </source>
</evidence>
<comment type="caution">
    <text evidence="3">The sequence shown here is derived from an EMBL/GenBank/DDBJ whole genome shotgun (WGS) entry which is preliminary data.</text>
</comment>
<dbReference type="Gene3D" id="3.40.30.110">
    <property type="match status" value="2"/>
</dbReference>
<dbReference type="GO" id="GO:0006559">
    <property type="term" value="P:L-phenylalanine catabolic process"/>
    <property type="evidence" value="ECO:0007669"/>
    <property type="project" value="TreeGrafter"/>
</dbReference>
<evidence type="ECO:0000313" key="4">
    <source>
        <dbReference type="Proteomes" id="UP000193144"/>
    </source>
</evidence>
<dbReference type="InterPro" id="IPR004045">
    <property type="entry name" value="Glutathione_S-Trfase_N"/>
</dbReference>
<protein>
    <recommendedName>
        <fullName evidence="2">GST N-terminal domain-containing protein</fullName>
    </recommendedName>
</protein>
<evidence type="ECO:0000313" key="3">
    <source>
        <dbReference type="EMBL" id="ORY19794.1"/>
    </source>
</evidence>